<keyword evidence="2" id="KW-0472">Membrane</keyword>
<comment type="subunit">
    <text evidence="2">Homodimer.</text>
</comment>
<dbReference type="InterPro" id="IPR022271">
    <property type="entry name" value="Lipocalin_ApoD"/>
</dbReference>
<protein>
    <recommendedName>
        <fullName evidence="2">Outer membrane lipoprotein Blc</fullName>
    </recommendedName>
</protein>
<comment type="subcellular location">
    <subcellularLocation>
        <location evidence="2">Cell outer membrane</location>
    </subcellularLocation>
</comment>
<evidence type="ECO:0000313" key="4">
    <source>
        <dbReference type="EMBL" id="GGY16335.1"/>
    </source>
</evidence>
<feature type="chain" id="PRO_5045015174" description="Outer membrane lipoprotein Blc" evidence="2">
    <location>
        <begin position="23"/>
        <end position="182"/>
    </location>
</feature>
<feature type="domain" description="Lipocalin/cytosolic fatty-acid binding" evidence="3">
    <location>
        <begin position="34"/>
        <end position="175"/>
    </location>
</feature>
<organism evidence="4 5">
    <name type="scientific">Rhodanobacter panaciterrae</name>
    <dbReference type="NCBI Taxonomy" id="490572"/>
    <lineage>
        <taxon>Bacteria</taxon>
        <taxon>Pseudomonadati</taxon>
        <taxon>Pseudomonadota</taxon>
        <taxon>Gammaproteobacteria</taxon>
        <taxon>Lysobacterales</taxon>
        <taxon>Rhodanobacteraceae</taxon>
        <taxon>Rhodanobacter</taxon>
    </lineage>
</organism>
<name>A0ABQ2ZK21_9GAMM</name>
<dbReference type="SUPFAM" id="SSF50814">
    <property type="entry name" value="Lipocalins"/>
    <property type="match status" value="1"/>
</dbReference>
<proteinExistence type="inferred from homology"/>
<dbReference type="PRINTS" id="PR01171">
    <property type="entry name" value="BCTLIPOCALIN"/>
</dbReference>
<evidence type="ECO:0000259" key="3">
    <source>
        <dbReference type="Pfam" id="PF08212"/>
    </source>
</evidence>
<dbReference type="Pfam" id="PF08212">
    <property type="entry name" value="Lipocalin_2"/>
    <property type="match status" value="1"/>
</dbReference>
<comment type="similarity">
    <text evidence="1 2">Belongs to the calycin superfamily. Lipocalin family.</text>
</comment>
<dbReference type="PIRSF" id="PIRSF036893">
    <property type="entry name" value="Lipocalin_ApoD"/>
    <property type="match status" value="1"/>
</dbReference>
<accession>A0ABQ2ZK21</accession>
<comment type="function">
    <text evidence="2">Involved in the storage or transport of lipids necessary for membrane maintenance under stressful conditions. Displays a binding preference for lysophospholipids.</text>
</comment>
<keyword evidence="2 4" id="KW-0449">Lipoprotein</keyword>
<dbReference type="EMBL" id="BMXT01000001">
    <property type="protein sequence ID" value="GGY16335.1"/>
    <property type="molecule type" value="Genomic_DNA"/>
</dbReference>
<dbReference type="CDD" id="cd19438">
    <property type="entry name" value="lipocalin_Blc-like"/>
    <property type="match status" value="1"/>
</dbReference>
<dbReference type="InterPro" id="IPR012674">
    <property type="entry name" value="Calycin"/>
</dbReference>
<dbReference type="InterPro" id="IPR047202">
    <property type="entry name" value="Lipocalin_Blc-like_dom"/>
</dbReference>
<keyword evidence="2" id="KW-0998">Cell outer membrane</keyword>
<dbReference type="RefSeq" id="WP_189439553.1">
    <property type="nucleotide sequence ID" value="NZ_BMXT01000001.1"/>
</dbReference>
<sequence>MHLPKTFLMACGLLVVSACVQASSLPPIKPVAHVDLPRFMGTWYVIATIPTRFENNAYNAVETYKLQPDGNVYTAFRFHNGSYDNPVKAIHSTGFVKAGSGNAVWGVQVFWPIKAQYIVAYLKDDYSQTIVARDARDYTWIMARTPTISQADYDALIARVKQMGYSISDVRKVPQAWPENAR</sequence>
<evidence type="ECO:0000256" key="1">
    <source>
        <dbReference type="ARBA" id="ARBA00006889"/>
    </source>
</evidence>
<keyword evidence="5" id="KW-1185">Reference proteome</keyword>
<evidence type="ECO:0000313" key="5">
    <source>
        <dbReference type="Proteomes" id="UP000621898"/>
    </source>
</evidence>
<feature type="signal peptide" evidence="2">
    <location>
        <begin position="1"/>
        <end position="22"/>
    </location>
</feature>
<dbReference type="PROSITE" id="PS51257">
    <property type="entry name" value="PROKAR_LIPOPROTEIN"/>
    <property type="match status" value="1"/>
</dbReference>
<evidence type="ECO:0000256" key="2">
    <source>
        <dbReference type="PIRNR" id="PIRNR036893"/>
    </source>
</evidence>
<dbReference type="PANTHER" id="PTHR10612:SF34">
    <property type="entry name" value="APOLIPOPROTEIN D"/>
    <property type="match status" value="1"/>
</dbReference>
<dbReference type="InterPro" id="IPR002446">
    <property type="entry name" value="Lipocalin_bac"/>
</dbReference>
<keyword evidence="2" id="KW-0732">Signal</keyword>
<gene>
    <name evidence="4" type="primary">blc</name>
    <name evidence="4" type="ORF">GCM10008098_04490</name>
</gene>
<comment type="caution">
    <text evidence="4">The sequence shown here is derived from an EMBL/GenBank/DDBJ whole genome shotgun (WGS) entry which is preliminary data.</text>
</comment>
<dbReference type="PANTHER" id="PTHR10612">
    <property type="entry name" value="APOLIPOPROTEIN D"/>
    <property type="match status" value="1"/>
</dbReference>
<dbReference type="InterPro" id="IPR000566">
    <property type="entry name" value="Lipocln_cytosolic_FA-bd_dom"/>
</dbReference>
<dbReference type="Gene3D" id="2.40.128.20">
    <property type="match status" value="1"/>
</dbReference>
<dbReference type="Proteomes" id="UP000621898">
    <property type="component" value="Unassembled WGS sequence"/>
</dbReference>
<reference evidence="5" key="1">
    <citation type="journal article" date="2019" name="Int. J. Syst. Evol. Microbiol.">
        <title>The Global Catalogue of Microorganisms (GCM) 10K type strain sequencing project: providing services to taxonomists for standard genome sequencing and annotation.</title>
        <authorList>
            <consortium name="The Broad Institute Genomics Platform"/>
            <consortium name="The Broad Institute Genome Sequencing Center for Infectious Disease"/>
            <person name="Wu L."/>
            <person name="Ma J."/>
        </authorList>
    </citation>
    <scope>NUCLEOTIDE SEQUENCE [LARGE SCALE GENOMIC DNA]</scope>
    <source>
        <strain evidence="5">KCTC 22232</strain>
    </source>
</reference>
<keyword evidence="2" id="KW-0446">Lipid-binding</keyword>